<feature type="compositionally biased region" description="Gly residues" evidence="2">
    <location>
        <begin position="104"/>
        <end position="113"/>
    </location>
</feature>
<protein>
    <recommendedName>
        <fullName evidence="3">C2H2-type domain-containing protein</fullName>
    </recommendedName>
</protein>
<feature type="domain" description="C2H2-type" evidence="3">
    <location>
        <begin position="12"/>
        <end position="42"/>
    </location>
</feature>
<feature type="region of interest" description="Disordered" evidence="2">
    <location>
        <begin position="161"/>
        <end position="368"/>
    </location>
</feature>
<evidence type="ECO:0000313" key="4">
    <source>
        <dbReference type="EMBL" id="KAF8466802.1"/>
    </source>
</evidence>
<keyword evidence="1" id="KW-0479">Metal-binding</keyword>
<dbReference type="InterPro" id="IPR036236">
    <property type="entry name" value="Znf_C2H2_sf"/>
</dbReference>
<feature type="compositionally biased region" description="Basic residues" evidence="2">
    <location>
        <begin position="223"/>
        <end position="235"/>
    </location>
</feature>
<gene>
    <name evidence="4" type="ORF">DFH94DRAFT_698331</name>
</gene>
<accession>A0A9P5JWW0</accession>
<dbReference type="PROSITE" id="PS50157">
    <property type="entry name" value="ZINC_FINGER_C2H2_2"/>
    <property type="match status" value="1"/>
</dbReference>
<proteinExistence type="predicted"/>
<evidence type="ECO:0000256" key="1">
    <source>
        <dbReference type="PROSITE-ProRule" id="PRU00042"/>
    </source>
</evidence>
<evidence type="ECO:0000259" key="3">
    <source>
        <dbReference type="PROSITE" id="PS50157"/>
    </source>
</evidence>
<reference evidence="4" key="2">
    <citation type="journal article" date="2020" name="Nat. Commun.">
        <title>Large-scale genome sequencing of mycorrhizal fungi provides insights into the early evolution of symbiotic traits.</title>
        <authorList>
            <person name="Miyauchi S."/>
            <person name="Kiss E."/>
            <person name="Kuo A."/>
            <person name="Drula E."/>
            <person name="Kohler A."/>
            <person name="Sanchez-Garcia M."/>
            <person name="Morin E."/>
            <person name="Andreopoulos B."/>
            <person name="Barry K.W."/>
            <person name="Bonito G."/>
            <person name="Buee M."/>
            <person name="Carver A."/>
            <person name="Chen C."/>
            <person name="Cichocki N."/>
            <person name="Clum A."/>
            <person name="Culley D."/>
            <person name="Crous P.W."/>
            <person name="Fauchery L."/>
            <person name="Girlanda M."/>
            <person name="Hayes R.D."/>
            <person name="Keri Z."/>
            <person name="LaButti K."/>
            <person name="Lipzen A."/>
            <person name="Lombard V."/>
            <person name="Magnuson J."/>
            <person name="Maillard F."/>
            <person name="Murat C."/>
            <person name="Nolan M."/>
            <person name="Ohm R.A."/>
            <person name="Pangilinan J."/>
            <person name="Pereira M.F."/>
            <person name="Perotto S."/>
            <person name="Peter M."/>
            <person name="Pfister S."/>
            <person name="Riley R."/>
            <person name="Sitrit Y."/>
            <person name="Stielow J.B."/>
            <person name="Szollosi G."/>
            <person name="Zifcakova L."/>
            <person name="Stursova M."/>
            <person name="Spatafora J.W."/>
            <person name="Tedersoo L."/>
            <person name="Vaario L.M."/>
            <person name="Yamada A."/>
            <person name="Yan M."/>
            <person name="Wang P."/>
            <person name="Xu J."/>
            <person name="Bruns T."/>
            <person name="Baldrian P."/>
            <person name="Vilgalys R."/>
            <person name="Dunand C."/>
            <person name="Henrissat B."/>
            <person name="Grigoriev I.V."/>
            <person name="Hibbett D."/>
            <person name="Nagy L.G."/>
            <person name="Martin F.M."/>
        </authorList>
    </citation>
    <scope>NUCLEOTIDE SEQUENCE</scope>
    <source>
        <strain evidence="4">Prilba</strain>
    </source>
</reference>
<keyword evidence="5" id="KW-1185">Reference proteome</keyword>
<feature type="compositionally biased region" description="Low complexity" evidence="2">
    <location>
        <begin position="161"/>
        <end position="181"/>
    </location>
</feature>
<feature type="compositionally biased region" description="Gly residues" evidence="2">
    <location>
        <begin position="123"/>
        <end position="132"/>
    </location>
</feature>
<evidence type="ECO:0000256" key="2">
    <source>
        <dbReference type="SAM" id="MobiDB-lite"/>
    </source>
</evidence>
<dbReference type="EMBL" id="WHVB01000039">
    <property type="protein sequence ID" value="KAF8466802.1"/>
    <property type="molecule type" value="Genomic_DNA"/>
</dbReference>
<dbReference type="InterPro" id="IPR013087">
    <property type="entry name" value="Znf_C2H2_type"/>
</dbReference>
<keyword evidence="1" id="KW-0862">Zinc</keyword>
<dbReference type="Gene3D" id="3.30.160.60">
    <property type="entry name" value="Classic Zinc Finger"/>
    <property type="match status" value="1"/>
</dbReference>
<dbReference type="GO" id="GO:0008270">
    <property type="term" value="F:zinc ion binding"/>
    <property type="evidence" value="ECO:0007669"/>
    <property type="project" value="UniProtKB-KW"/>
</dbReference>
<feature type="region of interest" description="Disordered" evidence="2">
    <location>
        <begin position="80"/>
        <end position="145"/>
    </location>
</feature>
<name>A0A9P5JWW0_9AGAM</name>
<evidence type="ECO:0000313" key="5">
    <source>
        <dbReference type="Proteomes" id="UP000759537"/>
    </source>
</evidence>
<sequence length="397" mass="42591">MVVQDAENDPKYRCAECNLQFGTPRDLSRHLNKTARHGGQPSPCAICHKPLTRPDSRARHERRCRERFGVTEEMWQGIERERQRGRRKSISVDSVDEANRLPGDGSGGSGGGDTTATGREHGGGGGGSGGGSNSSRSRAASISEVSDPNDLVTAFASAHVASTSPASALASAPAARFASQPGEPTPWTRRRSASLRTPHPHPSAAAASSPPSSTEDAGMNLNGRKRRESSPHSRRGVPPPQARGTSSPTITPSWRPLNRPLSSHHVQEHSPPFEPPSSPMAMQDESNGEPTVSASMYRQPPPPQSSQRWATLPKREGRFAELLQEGDDDEVDELAGDEDGGPWQPSASPRTHVHHHLRTSEGMVMSPPPKKKLFGFELDHAGAGGVAGWSAHKMQPR</sequence>
<feature type="compositionally biased region" description="Acidic residues" evidence="2">
    <location>
        <begin position="324"/>
        <end position="340"/>
    </location>
</feature>
<feature type="compositionally biased region" description="Polar residues" evidence="2">
    <location>
        <begin position="243"/>
        <end position="252"/>
    </location>
</feature>
<organism evidence="4 5">
    <name type="scientific">Russula ochroleuca</name>
    <dbReference type="NCBI Taxonomy" id="152965"/>
    <lineage>
        <taxon>Eukaryota</taxon>
        <taxon>Fungi</taxon>
        <taxon>Dikarya</taxon>
        <taxon>Basidiomycota</taxon>
        <taxon>Agaricomycotina</taxon>
        <taxon>Agaricomycetes</taxon>
        <taxon>Russulales</taxon>
        <taxon>Russulaceae</taxon>
        <taxon>Russula</taxon>
    </lineage>
</organism>
<comment type="caution">
    <text evidence="4">The sequence shown here is derived from an EMBL/GenBank/DDBJ whole genome shotgun (WGS) entry which is preliminary data.</text>
</comment>
<reference evidence="4" key="1">
    <citation type="submission" date="2019-10" db="EMBL/GenBank/DDBJ databases">
        <authorList>
            <consortium name="DOE Joint Genome Institute"/>
            <person name="Kuo A."/>
            <person name="Miyauchi S."/>
            <person name="Kiss E."/>
            <person name="Drula E."/>
            <person name="Kohler A."/>
            <person name="Sanchez-Garcia M."/>
            <person name="Andreopoulos B."/>
            <person name="Barry K.W."/>
            <person name="Bonito G."/>
            <person name="Buee M."/>
            <person name="Carver A."/>
            <person name="Chen C."/>
            <person name="Cichocki N."/>
            <person name="Clum A."/>
            <person name="Culley D."/>
            <person name="Crous P.W."/>
            <person name="Fauchery L."/>
            <person name="Girlanda M."/>
            <person name="Hayes R."/>
            <person name="Keri Z."/>
            <person name="LaButti K."/>
            <person name="Lipzen A."/>
            <person name="Lombard V."/>
            <person name="Magnuson J."/>
            <person name="Maillard F."/>
            <person name="Morin E."/>
            <person name="Murat C."/>
            <person name="Nolan M."/>
            <person name="Ohm R."/>
            <person name="Pangilinan J."/>
            <person name="Pereira M."/>
            <person name="Perotto S."/>
            <person name="Peter M."/>
            <person name="Riley R."/>
            <person name="Sitrit Y."/>
            <person name="Stielow B."/>
            <person name="Szollosi G."/>
            <person name="Zifcakova L."/>
            <person name="Stursova M."/>
            <person name="Spatafora J.W."/>
            <person name="Tedersoo L."/>
            <person name="Vaario L.-M."/>
            <person name="Yamada A."/>
            <person name="Yan M."/>
            <person name="Wang P."/>
            <person name="Xu J."/>
            <person name="Bruns T."/>
            <person name="Baldrian P."/>
            <person name="Vilgalys R."/>
            <person name="Henrissat B."/>
            <person name="Grigoriev I.V."/>
            <person name="Hibbett D."/>
            <person name="Nagy L.G."/>
            <person name="Martin F.M."/>
        </authorList>
    </citation>
    <scope>NUCLEOTIDE SEQUENCE</scope>
    <source>
        <strain evidence="4">Prilba</strain>
    </source>
</reference>
<dbReference type="Proteomes" id="UP000759537">
    <property type="component" value="Unassembled WGS sequence"/>
</dbReference>
<dbReference type="OrthoDB" id="3257574at2759"/>
<dbReference type="AlphaFoldDB" id="A0A9P5JWW0"/>
<feature type="compositionally biased region" description="Polar residues" evidence="2">
    <location>
        <begin position="284"/>
        <end position="296"/>
    </location>
</feature>
<feature type="compositionally biased region" description="Low complexity" evidence="2">
    <location>
        <begin position="202"/>
        <end position="213"/>
    </location>
</feature>
<dbReference type="SUPFAM" id="SSF57667">
    <property type="entry name" value="beta-beta-alpha zinc fingers"/>
    <property type="match status" value="1"/>
</dbReference>
<keyword evidence="1" id="KW-0863">Zinc-finger</keyword>